<feature type="compositionally biased region" description="Basic residues" evidence="1">
    <location>
        <begin position="55"/>
        <end position="66"/>
    </location>
</feature>
<sequence>MTESRVVAAGYQDMLESEKEWTVPSIADFNAHDFHANRHHYNYGGASSKAFCKDRPHKRKPVGRLQ</sequence>
<dbReference type="AlphaFoldDB" id="A0A382VN01"/>
<evidence type="ECO:0000313" key="2">
    <source>
        <dbReference type="EMBL" id="SVD47939.1"/>
    </source>
</evidence>
<proteinExistence type="predicted"/>
<feature type="region of interest" description="Disordered" evidence="1">
    <location>
        <begin position="44"/>
        <end position="66"/>
    </location>
</feature>
<name>A0A382VN01_9ZZZZ</name>
<reference evidence="2" key="1">
    <citation type="submission" date="2018-05" db="EMBL/GenBank/DDBJ databases">
        <authorList>
            <person name="Lanie J.A."/>
            <person name="Ng W.-L."/>
            <person name="Kazmierczak K.M."/>
            <person name="Andrzejewski T.M."/>
            <person name="Davidsen T.M."/>
            <person name="Wayne K.J."/>
            <person name="Tettelin H."/>
            <person name="Glass J.I."/>
            <person name="Rusch D."/>
            <person name="Podicherti R."/>
            <person name="Tsui H.-C.T."/>
            <person name="Winkler M.E."/>
        </authorList>
    </citation>
    <scope>NUCLEOTIDE SEQUENCE</scope>
</reference>
<dbReference type="EMBL" id="UINC01153298">
    <property type="protein sequence ID" value="SVD47939.1"/>
    <property type="molecule type" value="Genomic_DNA"/>
</dbReference>
<organism evidence="2">
    <name type="scientific">marine metagenome</name>
    <dbReference type="NCBI Taxonomy" id="408172"/>
    <lineage>
        <taxon>unclassified sequences</taxon>
        <taxon>metagenomes</taxon>
        <taxon>ecological metagenomes</taxon>
    </lineage>
</organism>
<protein>
    <submittedName>
        <fullName evidence="2">Uncharacterized protein</fullName>
    </submittedName>
</protein>
<evidence type="ECO:0000256" key="1">
    <source>
        <dbReference type="SAM" id="MobiDB-lite"/>
    </source>
</evidence>
<gene>
    <name evidence="2" type="ORF">METZ01_LOCUS400793</name>
</gene>
<accession>A0A382VN01</accession>